<reference evidence="1" key="1">
    <citation type="submission" date="2018-06" db="EMBL/GenBank/DDBJ databases">
        <authorList>
            <person name="Zhirakovskaya E."/>
        </authorList>
    </citation>
    <scope>NUCLEOTIDE SEQUENCE</scope>
</reference>
<organism evidence="1">
    <name type="scientific">hydrothermal vent metagenome</name>
    <dbReference type="NCBI Taxonomy" id="652676"/>
    <lineage>
        <taxon>unclassified sequences</taxon>
        <taxon>metagenomes</taxon>
        <taxon>ecological metagenomes</taxon>
    </lineage>
</organism>
<feature type="non-terminal residue" evidence="1">
    <location>
        <position position="1"/>
    </location>
</feature>
<dbReference type="EMBL" id="UOFF01000221">
    <property type="protein sequence ID" value="VAW56386.1"/>
    <property type="molecule type" value="Genomic_DNA"/>
</dbReference>
<sequence length="51" mass="5609">SSQEKGINDDSKGRIVIIYGKVTVSGIGLCIENIGWGEFALLPEKYNHFLV</sequence>
<name>A0A3B0XIM9_9ZZZZ</name>
<gene>
    <name evidence="1" type="ORF">MNBD_GAMMA07-2730</name>
</gene>
<evidence type="ECO:0000313" key="1">
    <source>
        <dbReference type="EMBL" id="VAW56386.1"/>
    </source>
</evidence>
<dbReference type="AlphaFoldDB" id="A0A3B0XIM9"/>
<protein>
    <submittedName>
        <fullName evidence="1">Uncharacterized protein</fullName>
    </submittedName>
</protein>
<accession>A0A3B0XIM9</accession>
<proteinExistence type="predicted"/>